<feature type="transmembrane region" description="Helical" evidence="8">
    <location>
        <begin position="135"/>
        <end position="152"/>
    </location>
</feature>
<dbReference type="FunFam" id="3.40.50.300:FF:000287">
    <property type="entry name" value="Multidrug ABC transporter ATP-binding protein"/>
    <property type="match status" value="1"/>
</dbReference>
<dbReference type="InterPro" id="IPR036640">
    <property type="entry name" value="ABC1_TM_sf"/>
</dbReference>
<keyword evidence="12" id="KW-1185">Reference proteome</keyword>
<dbReference type="Pfam" id="PF00005">
    <property type="entry name" value="ABC_tran"/>
    <property type="match status" value="1"/>
</dbReference>
<dbReference type="PROSITE" id="PS50929">
    <property type="entry name" value="ABC_TM1F"/>
    <property type="match status" value="1"/>
</dbReference>
<evidence type="ECO:0000256" key="8">
    <source>
        <dbReference type="SAM" id="Phobius"/>
    </source>
</evidence>
<dbReference type="InterPro" id="IPR003439">
    <property type="entry name" value="ABC_transporter-like_ATP-bd"/>
</dbReference>
<organism evidence="11 12">
    <name type="scientific">Desulfitobacterium chlororespirans DSM 11544</name>
    <dbReference type="NCBI Taxonomy" id="1121395"/>
    <lineage>
        <taxon>Bacteria</taxon>
        <taxon>Bacillati</taxon>
        <taxon>Bacillota</taxon>
        <taxon>Clostridia</taxon>
        <taxon>Eubacteriales</taxon>
        <taxon>Desulfitobacteriaceae</taxon>
        <taxon>Desulfitobacterium</taxon>
    </lineage>
</organism>
<feature type="transmembrane region" description="Helical" evidence="8">
    <location>
        <begin position="244"/>
        <end position="262"/>
    </location>
</feature>
<feature type="transmembrane region" description="Helical" evidence="8">
    <location>
        <begin position="55"/>
        <end position="76"/>
    </location>
</feature>
<dbReference type="Gene3D" id="1.20.1560.10">
    <property type="entry name" value="ABC transporter type 1, transmembrane domain"/>
    <property type="match status" value="1"/>
</dbReference>
<dbReference type="PANTHER" id="PTHR24221:SF397">
    <property type="entry name" value="ABC TRANSPORTER, ATP-BINDING TRANSMEMBRANE PROTEIN"/>
    <property type="match status" value="1"/>
</dbReference>
<feature type="transmembrane region" description="Helical" evidence="8">
    <location>
        <begin position="158"/>
        <end position="175"/>
    </location>
</feature>
<dbReference type="GO" id="GO:0005886">
    <property type="term" value="C:plasma membrane"/>
    <property type="evidence" value="ECO:0007669"/>
    <property type="project" value="UniProtKB-SubCell"/>
</dbReference>
<keyword evidence="3 8" id="KW-0812">Transmembrane</keyword>
<feature type="domain" description="ABC transmembrane type-1" evidence="10">
    <location>
        <begin position="18"/>
        <end position="299"/>
    </location>
</feature>
<evidence type="ECO:0000313" key="12">
    <source>
        <dbReference type="Proteomes" id="UP000184010"/>
    </source>
</evidence>
<accession>A0A1M7TVT2</accession>
<protein>
    <submittedName>
        <fullName evidence="11">ATP-binding cassette, subfamily B</fullName>
    </submittedName>
</protein>
<dbReference type="InterPro" id="IPR017871">
    <property type="entry name" value="ABC_transporter-like_CS"/>
</dbReference>
<evidence type="ECO:0000259" key="10">
    <source>
        <dbReference type="PROSITE" id="PS50929"/>
    </source>
</evidence>
<name>A0A1M7TVT2_9FIRM</name>
<dbReference type="InterPro" id="IPR039421">
    <property type="entry name" value="Type_1_exporter"/>
</dbReference>
<dbReference type="RefSeq" id="WP_072772959.1">
    <property type="nucleotide sequence ID" value="NZ_FRDN01000008.1"/>
</dbReference>
<dbReference type="PROSITE" id="PS00211">
    <property type="entry name" value="ABC_TRANSPORTER_1"/>
    <property type="match status" value="1"/>
</dbReference>
<evidence type="ECO:0000256" key="7">
    <source>
        <dbReference type="ARBA" id="ARBA00023136"/>
    </source>
</evidence>
<dbReference type="SMART" id="SM00382">
    <property type="entry name" value="AAA"/>
    <property type="match status" value="1"/>
</dbReference>
<evidence type="ECO:0000256" key="4">
    <source>
        <dbReference type="ARBA" id="ARBA00022741"/>
    </source>
</evidence>
<keyword evidence="4" id="KW-0547">Nucleotide-binding</keyword>
<dbReference type="PROSITE" id="PS50893">
    <property type="entry name" value="ABC_TRANSPORTER_2"/>
    <property type="match status" value="1"/>
</dbReference>
<evidence type="ECO:0000313" key="11">
    <source>
        <dbReference type="EMBL" id="SHN74854.1"/>
    </source>
</evidence>
<feature type="transmembrane region" description="Helical" evidence="8">
    <location>
        <begin position="21"/>
        <end position="43"/>
    </location>
</feature>
<dbReference type="Gene3D" id="3.40.50.300">
    <property type="entry name" value="P-loop containing nucleotide triphosphate hydrolases"/>
    <property type="match status" value="1"/>
</dbReference>
<keyword evidence="5 11" id="KW-0067">ATP-binding</keyword>
<dbReference type="EMBL" id="FRDN01000008">
    <property type="protein sequence ID" value="SHN74854.1"/>
    <property type="molecule type" value="Genomic_DNA"/>
</dbReference>
<dbReference type="GO" id="GO:0034040">
    <property type="term" value="F:ATPase-coupled lipid transmembrane transporter activity"/>
    <property type="evidence" value="ECO:0007669"/>
    <property type="project" value="TreeGrafter"/>
</dbReference>
<evidence type="ECO:0000256" key="1">
    <source>
        <dbReference type="ARBA" id="ARBA00004651"/>
    </source>
</evidence>
<evidence type="ECO:0000259" key="9">
    <source>
        <dbReference type="PROSITE" id="PS50893"/>
    </source>
</evidence>
<dbReference type="GO" id="GO:0005524">
    <property type="term" value="F:ATP binding"/>
    <property type="evidence" value="ECO:0007669"/>
    <property type="project" value="UniProtKB-KW"/>
</dbReference>
<dbReference type="SUPFAM" id="SSF90123">
    <property type="entry name" value="ABC transporter transmembrane region"/>
    <property type="match status" value="1"/>
</dbReference>
<comment type="subcellular location">
    <subcellularLocation>
        <location evidence="1">Cell membrane</location>
        <topology evidence="1">Multi-pass membrane protein</topology>
    </subcellularLocation>
</comment>
<dbReference type="SUPFAM" id="SSF52540">
    <property type="entry name" value="P-loop containing nucleoside triphosphate hydrolases"/>
    <property type="match status" value="1"/>
</dbReference>
<dbReference type="InterPro" id="IPR003593">
    <property type="entry name" value="AAA+_ATPase"/>
</dbReference>
<evidence type="ECO:0000256" key="2">
    <source>
        <dbReference type="ARBA" id="ARBA00022448"/>
    </source>
</evidence>
<dbReference type="Pfam" id="PF00664">
    <property type="entry name" value="ABC_membrane"/>
    <property type="match status" value="1"/>
</dbReference>
<dbReference type="PANTHER" id="PTHR24221">
    <property type="entry name" value="ATP-BINDING CASSETTE SUB-FAMILY B"/>
    <property type="match status" value="1"/>
</dbReference>
<dbReference type="STRING" id="1121395.SAMN02745215_02574"/>
<evidence type="ECO:0000256" key="3">
    <source>
        <dbReference type="ARBA" id="ARBA00022692"/>
    </source>
</evidence>
<dbReference type="InterPro" id="IPR027417">
    <property type="entry name" value="P-loop_NTPase"/>
</dbReference>
<dbReference type="GO" id="GO:0140359">
    <property type="term" value="F:ABC-type transporter activity"/>
    <property type="evidence" value="ECO:0007669"/>
    <property type="project" value="InterPro"/>
</dbReference>
<dbReference type="InterPro" id="IPR011527">
    <property type="entry name" value="ABC1_TM_dom"/>
</dbReference>
<proteinExistence type="predicted"/>
<sequence length="574" mass="63816">MIGELFGYIGKKGKMTMIAAIIFETGNALLTAAIMLTILNMLYGVLAEPSQGLTAYFVRFGILLGAKFFCTIVTMMTMHDAGFAMETQLKERVVRRLKEFSLGFYTHEQLGNISTVVHDDVENLQKSISHVGVKMLADIFTAAVIGIALLMLDWRMGLVMMSLLPLSFLFQALGYKKALRLKNENAANLGTMVSRFVEFTRNIPLLKTFRGGLLFQDYVKESAANFEKSSKAEARQGAKDSAKYFLPFELCFALLALAGSLLTVNGNLAVQDFIAFIVFSRVFYTPFANMESYRVTWAQIQSSFGRISKLLQAPVVEKPQAPQRPNTFDIAFKQVGFHYEENGFALHDVDFHLPQGSLTALVGPSGSGKTTVTNLLLRFWEVDSGAIEVGGVDIRRMDYDEWLANVSIVMQNVILFADTIYENIRTGHLDATREQVEEAARKAMIHDFIMGLPDGYDTMLGENGARLSGGEKQRISIARAFLKDAPVLLLDEVTSNVDSLNEVLIQKAISKLSQGRTVLMIAHHLQTIKTAEQILVFKEGVVVERGNHDRLLQQDGVYAKLWQAQAAAQEWSIA</sequence>
<dbReference type="Proteomes" id="UP000184010">
    <property type="component" value="Unassembled WGS sequence"/>
</dbReference>
<feature type="domain" description="ABC transporter" evidence="9">
    <location>
        <begin position="330"/>
        <end position="564"/>
    </location>
</feature>
<dbReference type="GO" id="GO:0016887">
    <property type="term" value="F:ATP hydrolysis activity"/>
    <property type="evidence" value="ECO:0007669"/>
    <property type="project" value="InterPro"/>
</dbReference>
<gene>
    <name evidence="11" type="ORF">SAMN02745215_02574</name>
</gene>
<evidence type="ECO:0000256" key="5">
    <source>
        <dbReference type="ARBA" id="ARBA00022840"/>
    </source>
</evidence>
<reference evidence="12" key="1">
    <citation type="submission" date="2016-12" db="EMBL/GenBank/DDBJ databases">
        <authorList>
            <person name="Varghese N."/>
            <person name="Submissions S."/>
        </authorList>
    </citation>
    <scope>NUCLEOTIDE SEQUENCE [LARGE SCALE GENOMIC DNA]</scope>
    <source>
        <strain evidence="12">DSM 11544</strain>
    </source>
</reference>
<evidence type="ECO:0000256" key="6">
    <source>
        <dbReference type="ARBA" id="ARBA00022989"/>
    </source>
</evidence>
<keyword evidence="6 8" id="KW-1133">Transmembrane helix</keyword>
<keyword evidence="2" id="KW-0813">Transport</keyword>
<keyword evidence="7 8" id="KW-0472">Membrane</keyword>
<dbReference type="AlphaFoldDB" id="A0A1M7TVT2"/>